<dbReference type="RefSeq" id="WP_282533900.1">
    <property type="nucleotide sequence ID" value="NZ_JASCIS010000004.1"/>
</dbReference>
<keyword evidence="2" id="KW-1185">Reference proteome</keyword>
<dbReference type="EMBL" id="JASCIS010000004">
    <property type="protein sequence ID" value="MDI3417978.1"/>
    <property type="molecule type" value="Genomic_DNA"/>
</dbReference>
<accession>A0ABT6SQT9</accession>
<reference evidence="1 2" key="1">
    <citation type="submission" date="2023-05" db="EMBL/GenBank/DDBJ databases">
        <title>Draft genome sequence of Streptomyces sp. B-S-A12 isolated from a cave soil in Thailand.</title>
        <authorList>
            <person name="Chamroensaksri N."/>
            <person name="Muangham S."/>
        </authorList>
    </citation>
    <scope>NUCLEOTIDE SEQUENCE [LARGE SCALE GENOMIC DNA]</scope>
    <source>
        <strain evidence="1 2">B-S-A12</strain>
    </source>
</reference>
<dbReference type="Proteomes" id="UP001237105">
    <property type="component" value="Unassembled WGS sequence"/>
</dbReference>
<gene>
    <name evidence="1" type="ORF">QIT00_05275</name>
</gene>
<proteinExistence type="predicted"/>
<protein>
    <submittedName>
        <fullName evidence="1">Uncharacterized protein</fullName>
    </submittedName>
</protein>
<comment type="caution">
    <text evidence="1">The sequence shown here is derived from an EMBL/GenBank/DDBJ whole genome shotgun (WGS) entry which is preliminary data.</text>
</comment>
<evidence type="ECO:0000313" key="1">
    <source>
        <dbReference type="EMBL" id="MDI3417978.1"/>
    </source>
</evidence>
<sequence>MTTATAADGRDAPWAAKMRRLRERPLPEHTLRLCDDEQVRQEAVLAEQAVERARYLADAQPDDEELSRRLADLLRAHEAAQKRLAEVSVSLAFRALPRPVLEELLTAHPPTEAQATEGAAFNPDTFPAALVAASSVDGMNETEASELLTSWSASDANALWEAAWQVQQIARTEMSTASVGKG</sequence>
<evidence type="ECO:0000313" key="2">
    <source>
        <dbReference type="Proteomes" id="UP001237105"/>
    </source>
</evidence>
<name>A0ABT6SQT9_9ACTN</name>
<organism evidence="1 2">
    <name type="scientific">Streptomyces luteolus</name>
    <dbReference type="NCBI Taxonomy" id="3043615"/>
    <lineage>
        <taxon>Bacteria</taxon>
        <taxon>Bacillati</taxon>
        <taxon>Actinomycetota</taxon>
        <taxon>Actinomycetes</taxon>
        <taxon>Kitasatosporales</taxon>
        <taxon>Streptomycetaceae</taxon>
        <taxon>Streptomyces</taxon>
    </lineage>
</organism>